<dbReference type="Proteomes" id="UP000708208">
    <property type="component" value="Unassembled WGS sequence"/>
</dbReference>
<organism evidence="2 3">
    <name type="scientific">Allacma fusca</name>
    <dbReference type="NCBI Taxonomy" id="39272"/>
    <lineage>
        <taxon>Eukaryota</taxon>
        <taxon>Metazoa</taxon>
        <taxon>Ecdysozoa</taxon>
        <taxon>Arthropoda</taxon>
        <taxon>Hexapoda</taxon>
        <taxon>Collembola</taxon>
        <taxon>Symphypleona</taxon>
        <taxon>Sminthuridae</taxon>
        <taxon>Allacma</taxon>
    </lineage>
</organism>
<dbReference type="InterPro" id="IPR001251">
    <property type="entry name" value="CRAL-TRIO_dom"/>
</dbReference>
<reference evidence="2" key="1">
    <citation type="submission" date="2021-06" db="EMBL/GenBank/DDBJ databases">
        <authorList>
            <person name="Hodson N. C."/>
            <person name="Mongue J. A."/>
            <person name="Jaron S. K."/>
        </authorList>
    </citation>
    <scope>NUCLEOTIDE SEQUENCE</scope>
</reference>
<evidence type="ECO:0000259" key="1">
    <source>
        <dbReference type="Pfam" id="PF00650"/>
    </source>
</evidence>
<dbReference type="EMBL" id="CAJVCH010526315">
    <property type="protein sequence ID" value="CAG7822426.1"/>
    <property type="molecule type" value="Genomic_DNA"/>
</dbReference>
<dbReference type="AlphaFoldDB" id="A0A8J2KX76"/>
<evidence type="ECO:0000313" key="3">
    <source>
        <dbReference type="Proteomes" id="UP000708208"/>
    </source>
</evidence>
<proteinExistence type="predicted"/>
<sequence length="140" mass="16501">EQFTRAFSLPGKKNTWEKILRKIFYTQFFIIPTGRWDIRRAYVTGQKHTLNKYINQLLERASEKIRMKNLTAEPGEKRVTQAVLIWDLGGLSKKQMTSMGFMDFCLNLSKLFEGQYPEIVKISIVVNGKLFFRLKNYSRL</sequence>
<feature type="non-terminal residue" evidence="2">
    <location>
        <position position="1"/>
    </location>
</feature>
<evidence type="ECO:0000313" key="2">
    <source>
        <dbReference type="EMBL" id="CAG7822426.1"/>
    </source>
</evidence>
<gene>
    <name evidence="2" type="ORF">AFUS01_LOCUS32701</name>
</gene>
<dbReference type="OrthoDB" id="1434354at2759"/>
<protein>
    <recommendedName>
        <fullName evidence="1">CRAL-TRIO domain-containing protein</fullName>
    </recommendedName>
</protein>
<keyword evidence="3" id="KW-1185">Reference proteome</keyword>
<name>A0A8J2KX76_9HEXA</name>
<comment type="caution">
    <text evidence="2">The sequence shown here is derived from an EMBL/GenBank/DDBJ whole genome shotgun (WGS) entry which is preliminary data.</text>
</comment>
<feature type="domain" description="CRAL-TRIO" evidence="1">
    <location>
        <begin position="29"/>
        <end position="127"/>
    </location>
</feature>
<accession>A0A8J2KX76</accession>
<dbReference type="Pfam" id="PF00650">
    <property type="entry name" value="CRAL_TRIO"/>
    <property type="match status" value="1"/>
</dbReference>